<dbReference type="OrthoDB" id="10066543at2759"/>
<evidence type="ECO:0000313" key="3">
    <source>
        <dbReference type="Proteomes" id="UP000281553"/>
    </source>
</evidence>
<dbReference type="InterPro" id="IPR012337">
    <property type="entry name" value="RNaseH-like_sf"/>
</dbReference>
<keyword evidence="3" id="KW-1185">Reference proteome</keyword>
<dbReference type="EMBL" id="UYRU01097165">
    <property type="protein sequence ID" value="VDN39949.1"/>
    <property type="molecule type" value="Genomic_DNA"/>
</dbReference>
<dbReference type="GO" id="GO:0015074">
    <property type="term" value="P:DNA integration"/>
    <property type="evidence" value="ECO:0007669"/>
    <property type="project" value="InterPro"/>
</dbReference>
<evidence type="ECO:0000259" key="1">
    <source>
        <dbReference type="PROSITE" id="PS50994"/>
    </source>
</evidence>
<reference evidence="2 3" key="1">
    <citation type="submission" date="2018-11" db="EMBL/GenBank/DDBJ databases">
        <authorList>
            <consortium name="Pathogen Informatics"/>
        </authorList>
    </citation>
    <scope>NUCLEOTIDE SEQUENCE [LARGE SCALE GENOMIC DNA]</scope>
</reference>
<dbReference type="Gene3D" id="3.30.420.10">
    <property type="entry name" value="Ribonuclease H-like superfamily/Ribonuclease H"/>
    <property type="match status" value="1"/>
</dbReference>
<accession>A0A3P7RH06</accession>
<dbReference type="AlphaFoldDB" id="A0A3P7RH06"/>
<dbReference type="SUPFAM" id="SSF53098">
    <property type="entry name" value="Ribonuclease H-like"/>
    <property type="match status" value="1"/>
</dbReference>
<dbReference type="PANTHER" id="PTHR47331">
    <property type="entry name" value="PHD-TYPE DOMAIN-CONTAINING PROTEIN"/>
    <property type="match status" value="1"/>
</dbReference>
<organism evidence="2 3">
    <name type="scientific">Dibothriocephalus latus</name>
    <name type="common">Fish tapeworm</name>
    <name type="synonym">Diphyllobothrium latum</name>
    <dbReference type="NCBI Taxonomy" id="60516"/>
    <lineage>
        <taxon>Eukaryota</taxon>
        <taxon>Metazoa</taxon>
        <taxon>Spiralia</taxon>
        <taxon>Lophotrochozoa</taxon>
        <taxon>Platyhelminthes</taxon>
        <taxon>Cestoda</taxon>
        <taxon>Eucestoda</taxon>
        <taxon>Diphyllobothriidea</taxon>
        <taxon>Diphyllobothriidae</taxon>
        <taxon>Dibothriocephalus</taxon>
    </lineage>
</organism>
<dbReference type="PANTHER" id="PTHR47331:SF1">
    <property type="entry name" value="GAG-LIKE PROTEIN"/>
    <property type="match status" value="1"/>
</dbReference>
<name>A0A3P7RH06_DIBLA</name>
<protein>
    <recommendedName>
        <fullName evidence="1">Integrase catalytic domain-containing protein</fullName>
    </recommendedName>
</protein>
<dbReference type="PROSITE" id="PS50994">
    <property type="entry name" value="INTEGRASE"/>
    <property type="match status" value="1"/>
</dbReference>
<gene>
    <name evidence="2" type="ORF">DILT_LOCUS18078</name>
</gene>
<proteinExistence type="predicted"/>
<dbReference type="InterPro" id="IPR036397">
    <property type="entry name" value="RNaseH_sf"/>
</dbReference>
<dbReference type="InterPro" id="IPR001584">
    <property type="entry name" value="Integrase_cat-core"/>
</dbReference>
<feature type="non-terminal residue" evidence="2">
    <location>
        <position position="182"/>
    </location>
</feature>
<dbReference type="Proteomes" id="UP000281553">
    <property type="component" value="Unassembled WGS sequence"/>
</dbReference>
<dbReference type="GO" id="GO:0003676">
    <property type="term" value="F:nucleic acid binding"/>
    <property type="evidence" value="ECO:0007669"/>
    <property type="project" value="InterPro"/>
</dbReference>
<evidence type="ECO:0000313" key="2">
    <source>
        <dbReference type="EMBL" id="VDN39949.1"/>
    </source>
</evidence>
<sequence>MAPLPADRLEPYNPPFTFTEVDYRGPFQVKDARRSEKRFCCLFTCLSIRAVHIEVVSNLGTDSFLCAFGRFFARRGCPRKLYSDNGLIFKGAERELTLLLQEWNQERIGSSVVAKGCDWIFNPPTASHRGGVWERLIRSIRRILRSILGSQVVTEEVFTTTITETEKNMNDRPLIKSSADPN</sequence>
<feature type="domain" description="Integrase catalytic" evidence="1">
    <location>
        <begin position="10"/>
        <end position="182"/>
    </location>
</feature>